<evidence type="ECO:0000256" key="1">
    <source>
        <dbReference type="ARBA" id="ARBA00004141"/>
    </source>
</evidence>
<evidence type="ECO:0000256" key="2">
    <source>
        <dbReference type="ARBA" id="ARBA00022692"/>
    </source>
</evidence>
<evidence type="ECO:0000313" key="7">
    <source>
        <dbReference type="EMBL" id="SFU21575.1"/>
    </source>
</evidence>
<evidence type="ECO:0000256" key="3">
    <source>
        <dbReference type="ARBA" id="ARBA00022989"/>
    </source>
</evidence>
<accession>A0A1I7ECJ0</accession>
<evidence type="ECO:0000256" key="5">
    <source>
        <dbReference type="SAM" id="Phobius"/>
    </source>
</evidence>
<dbReference type="Pfam" id="PF04893">
    <property type="entry name" value="Yip1"/>
    <property type="match status" value="1"/>
</dbReference>
<dbReference type="InterPro" id="IPR006977">
    <property type="entry name" value="Yip1_dom"/>
</dbReference>
<evidence type="ECO:0000259" key="6">
    <source>
        <dbReference type="Pfam" id="PF04893"/>
    </source>
</evidence>
<feature type="transmembrane region" description="Helical" evidence="5">
    <location>
        <begin position="130"/>
        <end position="151"/>
    </location>
</feature>
<comment type="subcellular location">
    <subcellularLocation>
        <location evidence="1">Membrane</location>
        <topology evidence="1">Multi-pass membrane protein</topology>
    </subcellularLocation>
</comment>
<dbReference type="GO" id="GO:0016020">
    <property type="term" value="C:membrane"/>
    <property type="evidence" value="ECO:0007669"/>
    <property type="project" value="UniProtKB-SubCell"/>
</dbReference>
<keyword evidence="4 5" id="KW-0472">Membrane</keyword>
<dbReference type="AlphaFoldDB" id="A0A1I7ECJ0"/>
<feature type="domain" description="Yip1" evidence="6">
    <location>
        <begin position="15"/>
        <end position="180"/>
    </location>
</feature>
<name>A0A1I7ECJ0_9RHOB</name>
<dbReference type="STRING" id="999627.SAMN05216236_16313"/>
<dbReference type="OrthoDB" id="7872013at2"/>
<protein>
    <submittedName>
        <fullName evidence="7">Yip1 domain-containing protein</fullName>
    </submittedName>
</protein>
<dbReference type="eggNOG" id="ENOG5032RKM">
    <property type="taxonomic scope" value="Bacteria"/>
</dbReference>
<gene>
    <name evidence="7" type="ORF">SAMN05216236_16313</name>
</gene>
<sequence length="196" mass="20764">MTAPELRQLTVLSVKDPANAARVVLTLPMSRDALWAALGLIAVLNALLFSLSNLLVPGPSPLPGLFNVPLVYCAIVAGGLILTVYSLFWTGRFLGGRGTVDGVMRVVLWLQALRLLVQGVALVLLMTVPLLSALLVFAASIYGIYMLLHFIKQAHELPTMGRAAGVLIAAMLAMLLGLTLLISLFGGPIVGSFAYV</sequence>
<dbReference type="Proteomes" id="UP000182466">
    <property type="component" value="Unassembled WGS sequence"/>
</dbReference>
<evidence type="ECO:0000256" key="4">
    <source>
        <dbReference type="ARBA" id="ARBA00023136"/>
    </source>
</evidence>
<keyword evidence="2 5" id="KW-0812">Transmembrane</keyword>
<reference evidence="7 8" key="1">
    <citation type="submission" date="2016-10" db="EMBL/GenBank/DDBJ databases">
        <authorList>
            <person name="de Groot N.N."/>
        </authorList>
    </citation>
    <scope>NUCLEOTIDE SEQUENCE [LARGE SCALE GENOMIC DNA]</scope>
    <source>
        <strain evidence="7 8">CGMCC 1.10959</strain>
    </source>
</reference>
<dbReference type="EMBL" id="FPAW01000063">
    <property type="protein sequence ID" value="SFU21575.1"/>
    <property type="molecule type" value="Genomic_DNA"/>
</dbReference>
<proteinExistence type="predicted"/>
<keyword evidence="3 5" id="KW-1133">Transmembrane helix</keyword>
<keyword evidence="8" id="KW-1185">Reference proteome</keyword>
<organism evidence="7 8">
    <name type="scientific">Sedimentitalea nanhaiensis</name>
    <dbReference type="NCBI Taxonomy" id="999627"/>
    <lineage>
        <taxon>Bacteria</taxon>
        <taxon>Pseudomonadati</taxon>
        <taxon>Pseudomonadota</taxon>
        <taxon>Alphaproteobacteria</taxon>
        <taxon>Rhodobacterales</taxon>
        <taxon>Paracoccaceae</taxon>
        <taxon>Sedimentitalea</taxon>
    </lineage>
</organism>
<dbReference type="RefSeq" id="WP_027261083.1">
    <property type="nucleotide sequence ID" value="NZ_FPAW01000063.1"/>
</dbReference>
<feature type="transmembrane region" description="Helical" evidence="5">
    <location>
        <begin position="33"/>
        <end position="56"/>
    </location>
</feature>
<feature type="transmembrane region" description="Helical" evidence="5">
    <location>
        <begin position="68"/>
        <end position="90"/>
    </location>
</feature>
<evidence type="ECO:0000313" key="8">
    <source>
        <dbReference type="Proteomes" id="UP000182466"/>
    </source>
</evidence>
<feature type="transmembrane region" description="Helical" evidence="5">
    <location>
        <begin position="102"/>
        <end position="124"/>
    </location>
</feature>
<feature type="transmembrane region" description="Helical" evidence="5">
    <location>
        <begin position="163"/>
        <end position="186"/>
    </location>
</feature>